<evidence type="ECO:0000256" key="3">
    <source>
        <dbReference type="ARBA" id="ARBA00022989"/>
    </source>
</evidence>
<dbReference type="GO" id="GO:0016020">
    <property type="term" value="C:membrane"/>
    <property type="evidence" value="ECO:0007669"/>
    <property type="project" value="UniProtKB-SubCell"/>
</dbReference>
<dbReference type="CDD" id="cd13965">
    <property type="entry name" value="PT_UbiA_3"/>
    <property type="match status" value="1"/>
</dbReference>
<dbReference type="Proteomes" id="UP000297910">
    <property type="component" value="Unassembled WGS sequence"/>
</dbReference>
<evidence type="ECO:0000256" key="5">
    <source>
        <dbReference type="SAM" id="Phobius"/>
    </source>
</evidence>
<keyword evidence="3 5" id="KW-1133">Transmembrane helix</keyword>
<dbReference type="PANTHER" id="PTHR42723:SF1">
    <property type="entry name" value="CHLOROPHYLL SYNTHASE, CHLOROPLASTIC"/>
    <property type="match status" value="1"/>
</dbReference>
<dbReference type="InterPro" id="IPR000537">
    <property type="entry name" value="UbiA_prenyltransferase"/>
</dbReference>
<dbReference type="GO" id="GO:0016765">
    <property type="term" value="F:transferase activity, transferring alkyl or aryl (other than methyl) groups"/>
    <property type="evidence" value="ECO:0007669"/>
    <property type="project" value="InterPro"/>
</dbReference>
<keyword evidence="4 5" id="KW-0472">Membrane</keyword>
<accession>A0A4Z1EXU9</accession>
<proteinExistence type="predicted"/>
<feature type="transmembrane region" description="Helical" evidence="5">
    <location>
        <begin position="38"/>
        <end position="60"/>
    </location>
</feature>
<evidence type="ECO:0000313" key="7">
    <source>
        <dbReference type="Proteomes" id="UP000297910"/>
    </source>
</evidence>
<protein>
    <recommendedName>
        <fullName evidence="8">UbiA prenyltransferase</fullName>
    </recommendedName>
</protein>
<comment type="caution">
    <text evidence="6">The sequence shown here is derived from an EMBL/GenBank/DDBJ whole genome shotgun (WGS) entry which is preliminary data.</text>
</comment>
<dbReference type="AlphaFoldDB" id="A0A4Z1EXU9"/>
<dbReference type="Pfam" id="PF01040">
    <property type="entry name" value="UbiA"/>
    <property type="match status" value="1"/>
</dbReference>
<sequence length="321" mass="36137">MSTKVDAISVVESPSLMKRVEILAKIARYFWRFTSSDVVTFVVPNTVFGICCALAGPPLVSGDHISVREVLWRIPAVVLFNWSNLLIFVLANQRLWESVTEDQLNKPWRPIPQGLVTRTEVRLALQLLIPAILAINHCFLNVGAETACILTGTWVYNDLKASDDGWIQRNFIAALAFWVYNRSSLKVAIGGGGSSDAVITPVGQLWVLVISGIIMTTMHVQDLKDILGDKSRGRETAPILLGERITRWTLAIPIFLWSPICALFWGEWIASIPAILIGFYVSYRCVLRSGKDEDKWTWQVWCCWTALLSLMPLGHEQWRQL</sequence>
<keyword evidence="7" id="KW-1185">Reference proteome</keyword>
<dbReference type="InterPro" id="IPR050475">
    <property type="entry name" value="Prenyltransferase_related"/>
</dbReference>
<reference evidence="6 7" key="1">
    <citation type="submission" date="2017-12" db="EMBL/GenBank/DDBJ databases">
        <title>Comparative genomics of Botrytis spp.</title>
        <authorList>
            <person name="Valero-Jimenez C.A."/>
            <person name="Tapia P."/>
            <person name="Veloso J."/>
            <person name="Silva-Moreno E."/>
            <person name="Staats M."/>
            <person name="Valdes J.H."/>
            <person name="Van Kan J.A.L."/>
        </authorList>
    </citation>
    <scope>NUCLEOTIDE SEQUENCE [LARGE SCALE GENOMIC DNA]</scope>
    <source>
        <strain evidence="6 7">Bp0003</strain>
    </source>
</reference>
<evidence type="ECO:0000313" key="6">
    <source>
        <dbReference type="EMBL" id="TGO17095.1"/>
    </source>
</evidence>
<name>A0A4Z1EXU9_9HELO</name>
<evidence type="ECO:0000256" key="4">
    <source>
        <dbReference type="ARBA" id="ARBA00023136"/>
    </source>
</evidence>
<organism evidence="6 7">
    <name type="scientific">Botrytis paeoniae</name>
    <dbReference type="NCBI Taxonomy" id="278948"/>
    <lineage>
        <taxon>Eukaryota</taxon>
        <taxon>Fungi</taxon>
        <taxon>Dikarya</taxon>
        <taxon>Ascomycota</taxon>
        <taxon>Pezizomycotina</taxon>
        <taxon>Leotiomycetes</taxon>
        <taxon>Helotiales</taxon>
        <taxon>Sclerotiniaceae</taxon>
        <taxon>Botrytis</taxon>
    </lineage>
</organism>
<evidence type="ECO:0008006" key="8">
    <source>
        <dbReference type="Google" id="ProtNLM"/>
    </source>
</evidence>
<feature type="transmembrane region" description="Helical" evidence="5">
    <location>
        <begin position="254"/>
        <end position="281"/>
    </location>
</feature>
<evidence type="ECO:0000256" key="1">
    <source>
        <dbReference type="ARBA" id="ARBA00004141"/>
    </source>
</evidence>
<dbReference type="PANTHER" id="PTHR42723">
    <property type="entry name" value="CHLOROPHYLL SYNTHASE"/>
    <property type="match status" value="1"/>
</dbReference>
<feature type="transmembrane region" description="Helical" evidence="5">
    <location>
        <begin position="72"/>
        <end position="91"/>
    </location>
</feature>
<keyword evidence="2 5" id="KW-0812">Transmembrane</keyword>
<gene>
    <name evidence="6" type="ORF">BPAE_0451g00020</name>
</gene>
<evidence type="ECO:0000256" key="2">
    <source>
        <dbReference type="ARBA" id="ARBA00022692"/>
    </source>
</evidence>
<comment type="subcellular location">
    <subcellularLocation>
        <location evidence="1">Membrane</location>
        <topology evidence="1">Multi-pass membrane protein</topology>
    </subcellularLocation>
</comment>
<dbReference type="EMBL" id="PQXI01000449">
    <property type="protein sequence ID" value="TGO17095.1"/>
    <property type="molecule type" value="Genomic_DNA"/>
</dbReference>